<keyword evidence="2" id="KW-1185">Reference proteome</keyword>
<reference evidence="1 2" key="1">
    <citation type="submission" date="2018-11" db="EMBL/GenBank/DDBJ databases">
        <title>Chitinophaga lutea sp.nov., isolate from arsenic contaminated soil.</title>
        <authorList>
            <person name="Zong Y."/>
        </authorList>
    </citation>
    <scope>NUCLEOTIDE SEQUENCE [LARGE SCALE GENOMIC DNA]</scope>
    <source>
        <strain evidence="1 2">ZY74</strain>
    </source>
</reference>
<gene>
    <name evidence="1" type="ORF">EGT74_06595</name>
</gene>
<name>A0A3N4Q0R8_9BACT</name>
<dbReference type="AlphaFoldDB" id="A0A3N4Q0R8"/>
<accession>A0A3N4Q0R8</accession>
<evidence type="ECO:0000313" key="1">
    <source>
        <dbReference type="EMBL" id="RPE13195.1"/>
    </source>
</evidence>
<sequence>MSPQLLDIVIFPAICRTLLHATGYQPGDARHIPHCFAISEATIIEMVYDWHQLNLDSYNGRSEDKVSRSLDILKMTIPGTPVSPVQLCKWLHAIYDNIELEAIINDRPLTTKEMKAFKGLVKILEDVQRVILRSLPEYIVAQTGV</sequence>
<comment type="caution">
    <text evidence="1">The sequence shown here is derived from an EMBL/GenBank/DDBJ whole genome shotgun (WGS) entry which is preliminary data.</text>
</comment>
<evidence type="ECO:0000313" key="2">
    <source>
        <dbReference type="Proteomes" id="UP000278351"/>
    </source>
</evidence>
<organism evidence="1 2">
    <name type="scientific">Chitinophaga lutea</name>
    <dbReference type="NCBI Taxonomy" id="2488634"/>
    <lineage>
        <taxon>Bacteria</taxon>
        <taxon>Pseudomonadati</taxon>
        <taxon>Bacteroidota</taxon>
        <taxon>Chitinophagia</taxon>
        <taxon>Chitinophagales</taxon>
        <taxon>Chitinophagaceae</taxon>
        <taxon>Chitinophaga</taxon>
    </lineage>
</organism>
<dbReference type="EMBL" id="RPDH01000001">
    <property type="protein sequence ID" value="RPE13195.1"/>
    <property type="molecule type" value="Genomic_DNA"/>
</dbReference>
<dbReference type="Proteomes" id="UP000278351">
    <property type="component" value="Unassembled WGS sequence"/>
</dbReference>
<proteinExistence type="predicted"/>
<dbReference type="OrthoDB" id="686915at2"/>
<dbReference type="RefSeq" id="WP_123845714.1">
    <property type="nucleotide sequence ID" value="NZ_RPDH01000001.1"/>
</dbReference>
<protein>
    <submittedName>
        <fullName evidence="1">Uncharacterized protein</fullName>
    </submittedName>
</protein>